<dbReference type="AlphaFoldDB" id="A0A0B2UTF9"/>
<sequence length="117" mass="13491">MRTSCYKYSTAVVLVFSAFVIFSLFETTEAGPPPLMNFGINKSLKMLQRVNMLNSKHSEENPSDEDYDKELVRLSGTKINDAQRELRDRYAKELLRRLTQISSLMRRKSAIAAYSNF</sequence>
<proteinExistence type="predicted"/>
<protein>
    <submittedName>
        <fullName evidence="2">Uncharacterized protein</fullName>
    </submittedName>
</protein>
<feature type="signal peptide" evidence="1">
    <location>
        <begin position="1"/>
        <end position="30"/>
    </location>
</feature>
<feature type="chain" id="PRO_5002076575" evidence="1">
    <location>
        <begin position="31"/>
        <end position="117"/>
    </location>
</feature>
<keyword evidence="3" id="KW-1185">Reference proteome</keyword>
<evidence type="ECO:0000313" key="2">
    <source>
        <dbReference type="EMBL" id="KHN74321.1"/>
    </source>
</evidence>
<keyword evidence="1" id="KW-0732">Signal</keyword>
<name>A0A0B2UTF9_TOXCA</name>
<organism evidence="2 3">
    <name type="scientific">Toxocara canis</name>
    <name type="common">Canine roundworm</name>
    <dbReference type="NCBI Taxonomy" id="6265"/>
    <lineage>
        <taxon>Eukaryota</taxon>
        <taxon>Metazoa</taxon>
        <taxon>Ecdysozoa</taxon>
        <taxon>Nematoda</taxon>
        <taxon>Chromadorea</taxon>
        <taxon>Rhabditida</taxon>
        <taxon>Spirurina</taxon>
        <taxon>Ascaridomorpha</taxon>
        <taxon>Ascaridoidea</taxon>
        <taxon>Toxocaridae</taxon>
        <taxon>Toxocara</taxon>
    </lineage>
</organism>
<gene>
    <name evidence="2" type="ORF">Tcan_13716</name>
</gene>
<evidence type="ECO:0000256" key="1">
    <source>
        <dbReference type="SAM" id="SignalP"/>
    </source>
</evidence>
<reference evidence="2 3" key="1">
    <citation type="submission" date="2014-11" db="EMBL/GenBank/DDBJ databases">
        <title>Genetic blueprint of the zoonotic pathogen Toxocara canis.</title>
        <authorList>
            <person name="Zhu X.-Q."/>
            <person name="Korhonen P.K."/>
            <person name="Cai H."/>
            <person name="Young N.D."/>
            <person name="Nejsum P."/>
            <person name="von Samson-Himmelstjerna G."/>
            <person name="Boag P.R."/>
            <person name="Tan P."/>
            <person name="Li Q."/>
            <person name="Min J."/>
            <person name="Yang Y."/>
            <person name="Wang X."/>
            <person name="Fang X."/>
            <person name="Hall R.S."/>
            <person name="Hofmann A."/>
            <person name="Sternberg P.W."/>
            <person name="Jex A.R."/>
            <person name="Gasser R.B."/>
        </authorList>
    </citation>
    <scope>NUCLEOTIDE SEQUENCE [LARGE SCALE GENOMIC DNA]</scope>
    <source>
        <strain evidence="2">PN_DK_2014</strain>
    </source>
</reference>
<dbReference type="Proteomes" id="UP000031036">
    <property type="component" value="Unassembled WGS sequence"/>
</dbReference>
<accession>A0A0B2UTF9</accession>
<dbReference type="EMBL" id="JPKZ01002923">
    <property type="protein sequence ID" value="KHN74321.1"/>
    <property type="molecule type" value="Genomic_DNA"/>
</dbReference>
<evidence type="ECO:0000313" key="3">
    <source>
        <dbReference type="Proteomes" id="UP000031036"/>
    </source>
</evidence>
<comment type="caution">
    <text evidence="2">The sequence shown here is derived from an EMBL/GenBank/DDBJ whole genome shotgun (WGS) entry which is preliminary data.</text>
</comment>